<dbReference type="InterPro" id="IPR010280">
    <property type="entry name" value="U5_MeTrfase_fam"/>
</dbReference>
<protein>
    <recommendedName>
        <fullName evidence="4">tRNA (uracil(54)-C(5))-methyltransferase</fullName>
        <ecNumber evidence="4">2.1.1.35</ecNumber>
    </recommendedName>
</protein>
<comment type="caution">
    <text evidence="7">Lacks conserved residue(s) required for the propagation of feature annotation.</text>
</comment>
<evidence type="ECO:0000256" key="8">
    <source>
        <dbReference type="SAM" id="MobiDB-lite"/>
    </source>
</evidence>
<evidence type="ECO:0000256" key="4">
    <source>
        <dbReference type="ARBA" id="ARBA00033763"/>
    </source>
</evidence>
<dbReference type="InterPro" id="IPR025714">
    <property type="entry name" value="Methyltranfer_dom"/>
</dbReference>
<feature type="binding site" evidence="7">
    <location>
        <position position="455"/>
    </location>
    <ligand>
        <name>S-adenosyl-L-methionine</name>
        <dbReference type="ChEBI" id="CHEBI:59789"/>
    </ligand>
</feature>
<dbReference type="CDD" id="cd02440">
    <property type="entry name" value="AdoMet_MTases"/>
    <property type="match status" value="1"/>
</dbReference>
<organism evidence="10 11">
    <name type="scientific">Cyprinus carpio</name>
    <name type="common">Common carp</name>
    <dbReference type="NCBI Taxonomy" id="7962"/>
    <lineage>
        <taxon>Eukaryota</taxon>
        <taxon>Metazoa</taxon>
        <taxon>Chordata</taxon>
        <taxon>Craniata</taxon>
        <taxon>Vertebrata</taxon>
        <taxon>Euteleostomi</taxon>
        <taxon>Actinopterygii</taxon>
        <taxon>Neopterygii</taxon>
        <taxon>Teleostei</taxon>
        <taxon>Ostariophysi</taxon>
        <taxon>Cypriniformes</taxon>
        <taxon>Cyprinidae</taxon>
        <taxon>Cyprininae</taxon>
        <taxon>Cyprinus</taxon>
    </lineage>
</organism>
<keyword evidence="6" id="KW-0694">RNA-binding</keyword>
<dbReference type="Gene3D" id="2.40.50.1070">
    <property type="match status" value="1"/>
</dbReference>
<dbReference type="Pfam" id="PF13847">
    <property type="entry name" value="Methyltransf_31"/>
    <property type="match status" value="1"/>
</dbReference>
<dbReference type="InterPro" id="IPR012677">
    <property type="entry name" value="Nucleotide-bd_a/b_plait_sf"/>
</dbReference>
<dbReference type="GO" id="GO:0032259">
    <property type="term" value="P:methylation"/>
    <property type="evidence" value="ECO:0007669"/>
    <property type="project" value="UniProtKB-KW"/>
</dbReference>
<name>A0A8C1L099_CYPCA</name>
<comment type="catalytic activity">
    <reaction evidence="5">
        <text>uridine(54) in tRNA + S-adenosyl-L-methionine = 5-methyluridine(54) in tRNA + S-adenosyl-L-homocysteine + H(+)</text>
        <dbReference type="Rhea" id="RHEA:42712"/>
        <dbReference type="Rhea" id="RHEA-COMP:10167"/>
        <dbReference type="Rhea" id="RHEA-COMP:10193"/>
        <dbReference type="ChEBI" id="CHEBI:15378"/>
        <dbReference type="ChEBI" id="CHEBI:57856"/>
        <dbReference type="ChEBI" id="CHEBI:59789"/>
        <dbReference type="ChEBI" id="CHEBI:65315"/>
        <dbReference type="ChEBI" id="CHEBI:74447"/>
        <dbReference type="EC" id="2.1.1.35"/>
    </reaction>
    <physiologicalReaction direction="left-to-right" evidence="5">
        <dbReference type="Rhea" id="RHEA:42713"/>
    </physiologicalReaction>
</comment>
<dbReference type="Gene3D" id="3.30.70.330">
    <property type="match status" value="1"/>
</dbReference>
<evidence type="ECO:0000256" key="6">
    <source>
        <dbReference type="PROSITE-ProRule" id="PRU00176"/>
    </source>
</evidence>
<dbReference type="InterPro" id="IPR000504">
    <property type="entry name" value="RRM_dom"/>
</dbReference>
<dbReference type="SUPFAM" id="SSF54928">
    <property type="entry name" value="RNA-binding domain, RBD"/>
    <property type="match status" value="1"/>
</dbReference>
<feature type="compositionally biased region" description="Basic and acidic residues" evidence="8">
    <location>
        <begin position="1"/>
        <end position="14"/>
    </location>
</feature>
<reference evidence="10" key="1">
    <citation type="submission" date="2025-08" db="UniProtKB">
        <authorList>
            <consortium name="Ensembl"/>
        </authorList>
    </citation>
    <scope>IDENTIFICATION</scope>
</reference>
<evidence type="ECO:0000256" key="5">
    <source>
        <dbReference type="ARBA" id="ARBA00047278"/>
    </source>
</evidence>
<dbReference type="InterPro" id="IPR045850">
    <property type="entry name" value="TRM2_met"/>
</dbReference>
<dbReference type="PROSITE" id="PS50102">
    <property type="entry name" value="RRM"/>
    <property type="match status" value="1"/>
</dbReference>
<dbReference type="PANTHER" id="PTHR45904">
    <property type="entry name" value="TRNA (URACIL-5-)-METHYLTRANSFERASE"/>
    <property type="match status" value="1"/>
</dbReference>
<dbReference type="GO" id="GO:0030697">
    <property type="term" value="F:tRNA (uracil(54)-C5)-methyltransferase activity, S-adenosyl methionine-dependent"/>
    <property type="evidence" value="ECO:0007669"/>
    <property type="project" value="UniProtKB-EC"/>
</dbReference>
<dbReference type="EC" id="2.1.1.35" evidence="4"/>
<evidence type="ECO:0000313" key="10">
    <source>
        <dbReference type="Ensembl" id="ENSCCRP00010055046.1"/>
    </source>
</evidence>
<keyword evidence="1 7" id="KW-0489">Methyltransferase</keyword>
<proteinExistence type="inferred from homology"/>
<dbReference type="CDD" id="cd12439">
    <property type="entry name" value="RRM_TRMT2A"/>
    <property type="match status" value="1"/>
</dbReference>
<keyword evidence="2 7" id="KW-0808">Transferase</keyword>
<dbReference type="SUPFAM" id="SSF53335">
    <property type="entry name" value="S-adenosyl-L-methionine-dependent methyltransferases"/>
    <property type="match status" value="1"/>
</dbReference>
<dbReference type="SMART" id="SM00360">
    <property type="entry name" value="RRM"/>
    <property type="match status" value="1"/>
</dbReference>
<feature type="compositionally biased region" description="Acidic residues" evidence="8">
    <location>
        <begin position="25"/>
        <end position="34"/>
    </location>
</feature>
<comment type="similarity">
    <text evidence="7">Belongs to the class I-like SAM-binding methyltransferase superfamily. RNA M5U methyltransferase family.</text>
</comment>
<dbReference type="InterPro" id="IPR029063">
    <property type="entry name" value="SAM-dependent_MTases_sf"/>
</dbReference>
<dbReference type="PANTHER" id="PTHR45904:SF2">
    <property type="entry name" value="TRNA (URACIL-5-)-METHYLTRANSFERASE HOMOLOG A"/>
    <property type="match status" value="1"/>
</dbReference>
<sequence>MQDKMTDVALDKTDPAGSLPSTEKEPDDIIEENNQENPPATAAEGEGAAGGLYRYIKGDLFTSEIFKVEIQNLPKYIGFNDLKKFLNKHGVNPHKIKLFSKQMFAFVTFKNQEERDKAMKAVHGMQWKSKVLSVRLAKPKADPILKKRKQEEEAEGPLNIQIANAVTPLWNVPYEEQLKRKEKEVEGVLQKLTREIGNNNKAMLPWLFLQKEKYNKLCCPLEAIRPSPVQTEYRNKCEFVIGVGADGEDKTVGFRLGKYKGGSCAVVSPAETSHVSSEAKRVVQGFQQFIRTTPYAVYSPETYEGHWRQLTVRTSRIKQTMAIVFFNPQKLQEEEIEELKRNLRQYFTEGEGQESAITSLYFVRMGQRTSAGTEDLPCEHVTGEEWIHEELLGLKFRISPHSFFQTNTPAAEVLYSAVGEWAQLDQDSTVLDVCCGTGTIGISLAKRVKKVIGIELCQEAVEDAKANAEANDSKVILAIRRAEHLKRLIYVACNAKAAMNNFTDLCRAVSNRVRGAPFRPVRAMAVDLFPQTMHCETILLFERVDYSSETQTTET</sequence>
<dbReference type="Ensembl" id="ENSCCRT00010060309.1">
    <property type="protein sequence ID" value="ENSCCRP00010055046.1"/>
    <property type="gene ID" value="ENSCCRG00010023192.1"/>
</dbReference>
<evidence type="ECO:0000256" key="3">
    <source>
        <dbReference type="ARBA" id="ARBA00022691"/>
    </source>
</evidence>
<feature type="domain" description="RRM" evidence="9">
    <location>
        <begin position="66"/>
        <end position="139"/>
    </location>
</feature>
<evidence type="ECO:0000256" key="1">
    <source>
        <dbReference type="ARBA" id="ARBA00022603"/>
    </source>
</evidence>
<dbReference type="Pfam" id="PF00076">
    <property type="entry name" value="RRM_1"/>
    <property type="match status" value="1"/>
</dbReference>
<keyword evidence="3 7" id="KW-0949">S-adenosyl-L-methionine</keyword>
<evidence type="ECO:0000259" key="9">
    <source>
        <dbReference type="PROSITE" id="PS50102"/>
    </source>
</evidence>
<dbReference type="Proteomes" id="UP000694427">
    <property type="component" value="Unplaced"/>
</dbReference>
<feature type="binding site" evidence="7">
    <location>
        <position position="405"/>
    </location>
    <ligand>
        <name>S-adenosyl-L-methionine</name>
        <dbReference type="ChEBI" id="CHEBI:59789"/>
    </ligand>
</feature>
<keyword evidence="11" id="KW-1185">Reference proteome</keyword>
<dbReference type="PROSITE" id="PS51687">
    <property type="entry name" value="SAM_MT_RNA_M5U"/>
    <property type="match status" value="1"/>
</dbReference>
<accession>A0A8C1L099</accession>
<evidence type="ECO:0000256" key="2">
    <source>
        <dbReference type="ARBA" id="ARBA00022679"/>
    </source>
</evidence>
<feature type="region of interest" description="Disordered" evidence="8">
    <location>
        <begin position="1"/>
        <end position="45"/>
    </location>
</feature>
<dbReference type="GO" id="GO:0006396">
    <property type="term" value="P:RNA processing"/>
    <property type="evidence" value="ECO:0007669"/>
    <property type="project" value="InterPro"/>
</dbReference>
<dbReference type="GO" id="GO:0003723">
    <property type="term" value="F:RNA binding"/>
    <property type="evidence" value="ECO:0007669"/>
    <property type="project" value="UniProtKB-UniRule"/>
</dbReference>
<reference evidence="10" key="2">
    <citation type="submission" date="2025-09" db="UniProtKB">
        <authorList>
            <consortium name="Ensembl"/>
        </authorList>
    </citation>
    <scope>IDENTIFICATION</scope>
</reference>
<dbReference type="InterPro" id="IPR035979">
    <property type="entry name" value="RBD_domain_sf"/>
</dbReference>
<evidence type="ECO:0000256" key="7">
    <source>
        <dbReference type="PROSITE-ProRule" id="PRU01024"/>
    </source>
</evidence>
<evidence type="ECO:0000313" key="11">
    <source>
        <dbReference type="Proteomes" id="UP000694427"/>
    </source>
</evidence>
<dbReference type="InterPro" id="IPR034262">
    <property type="entry name" value="TRMT2A_RRM"/>
</dbReference>
<dbReference type="Gene3D" id="3.40.50.150">
    <property type="entry name" value="Vaccinia Virus protein VP39"/>
    <property type="match status" value="2"/>
</dbReference>
<dbReference type="AlphaFoldDB" id="A0A8C1L099"/>